<keyword evidence="4 6" id="KW-0456">Lyase</keyword>
<evidence type="ECO:0000256" key="2">
    <source>
        <dbReference type="ARBA" id="ARBA00006966"/>
    </source>
</evidence>
<evidence type="ECO:0000313" key="7">
    <source>
        <dbReference type="Proteomes" id="UP000320176"/>
    </source>
</evidence>
<dbReference type="PIRSF" id="PIRSF038940">
    <property type="entry name" value="Low_specificity_LTA"/>
    <property type="match status" value="1"/>
</dbReference>
<comment type="function">
    <text evidence="4">Catalyzes the cleavage of L-allo-threonine and L-threonine to glycine and acetaldehyde.</text>
</comment>
<dbReference type="EC" id="4.1.2.48" evidence="4"/>
<comment type="similarity">
    <text evidence="2 4">Belongs to the threonine aldolase family.</text>
</comment>
<feature type="domain" description="Aromatic amino acid beta-eliminating lyase/threonine aldolase" evidence="5">
    <location>
        <begin position="21"/>
        <end position="310"/>
    </location>
</feature>
<dbReference type="InterPro" id="IPR015424">
    <property type="entry name" value="PyrdxlP-dep_Trfase"/>
</dbReference>
<dbReference type="Gene3D" id="3.90.1150.10">
    <property type="entry name" value="Aspartate Aminotransferase, domain 1"/>
    <property type="match status" value="1"/>
</dbReference>
<keyword evidence="7" id="KW-1185">Reference proteome</keyword>
<dbReference type="OrthoDB" id="9774495at2"/>
<dbReference type="GO" id="GO:0008732">
    <property type="term" value="F:L-allo-threonine aldolase activity"/>
    <property type="evidence" value="ECO:0007669"/>
    <property type="project" value="RHEA"/>
</dbReference>
<sequence length="363" mass="39840">MTNANQSHEDRSIRTVVPSCQFASDNTAGICPEAWDAMEAANQDGPTSPYGDDAWTSKAITMIREMFEVDCEVFFTFNGTAANSLALASLCQSYHSVIAHKIAHVETDECGGPEFFSNGTKLLLVDGDKGCVDCEEVQRIVRRRTDVHFPKPKVLSITQSTEMGTVYDDAALDRVQETVQRLGLMLHMDGARFCNAIAALNMPPKEMTWKRGVDVLCLGGTKLGMAVSDCVVFFDRELATEFKYRCKQAGQLASKMRFLSAPWVGVLQSGGWLQHAQHANAMAKRLAEGLGKLPGVSIVSPPEANAVFVDFGVGLADELRRRGWQFYDFISIGNSRLMCSWATTENEVDAFIGDVAQLTKSRA</sequence>
<comment type="caution">
    <text evidence="6">The sequence shown here is derived from an EMBL/GenBank/DDBJ whole genome shotgun (WGS) entry which is preliminary data.</text>
</comment>
<accession>A0A5C6ANT8</accession>
<dbReference type="InterPro" id="IPR015422">
    <property type="entry name" value="PyrdxlP-dep_Trfase_small"/>
</dbReference>
<dbReference type="Gene3D" id="3.40.640.10">
    <property type="entry name" value="Type I PLP-dependent aspartate aminotransferase-like (Major domain)"/>
    <property type="match status" value="1"/>
</dbReference>
<comment type="catalytic activity">
    <reaction evidence="4">
        <text>L-allo-threonine = acetaldehyde + glycine</text>
        <dbReference type="Rhea" id="RHEA:26209"/>
        <dbReference type="ChEBI" id="CHEBI:15343"/>
        <dbReference type="ChEBI" id="CHEBI:57305"/>
        <dbReference type="ChEBI" id="CHEBI:58585"/>
        <dbReference type="EC" id="4.1.2.48"/>
    </reaction>
</comment>
<organism evidence="6 7">
    <name type="scientific">Stieleria varia</name>
    <dbReference type="NCBI Taxonomy" id="2528005"/>
    <lineage>
        <taxon>Bacteria</taxon>
        <taxon>Pseudomonadati</taxon>
        <taxon>Planctomycetota</taxon>
        <taxon>Planctomycetia</taxon>
        <taxon>Pirellulales</taxon>
        <taxon>Pirellulaceae</taxon>
        <taxon>Stieleria</taxon>
    </lineage>
</organism>
<gene>
    <name evidence="6" type="primary">ltaE</name>
    <name evidence="6" type="ORF">Pla52n_45390</name>
</gene>
<dbReference type="EMBL" id="SJPN01000005">
    <property type="protein sequence ID" value="TWU01167.1"/>
    <property type="molecule type" value="Genomic_DNA"/>
</dbReference>
<dbReference type="CDD" id="cd06502">
    <property type="entry name" value="TA_like"/>
    <property type="match status" value="1"/>
</dbReference>
<proteinExistence type="inferred from homology"/>
<dbReference type="Proteomes" id="UP000320176">
    <property type="component" value="Unassembled WGS sequence"/>
</dbReference>
<reference evidence="6 7" key="1">
    <citation type="submission" date="2019-02" db="EMBL/GenBank/DDBJ databases">
        <title>Deep-cultivation of Planctomycetes and their phenomic and genomic characterization uncovers novel biology.</title>
        <authorList>
            <person name="Wiegand S."/>
            <person name="Jogler M."/>
            <person name="Boedeker C."/>
            <person name="Pinto D."/>
            <person name="Vollmers J."/>
            <person name="Rivas-Marin E."/>
            <person name="Kohn T."/>
            <person name="Peeters S.H."/>
            <person name="Heuer A."/>
            <person name="Rast P."/>
            <person name="Oberbeckmann S."/>
            <person name="Bunk B."/>
            <person name="Jeske O."/>
            <person name="Meyerdierks A."/>
            <person name="Storesund J.E."/>
            <person name="Kallscheuer N."/>
            <person name="Luecker S."/>
            <person name="Lage O.M."/>
            <person name="Pohl T."/>
            <person name="Merkel B.J."/>
            <person name="Hornburger P."/>
            <person name="Mueller R.-W."/>
            <person name="Bruemmer F."/>
            <person name="Labrenz M."/>
            <person name="Spormann A.M."/>
            <person name="Op Den Camp H."/>
            <person name="Overmann J."/>
            <person name="Amann R."/>
            <person name="Jetten M.S.M."/>
            <person name="Mascher T."/>
            <person name="Medema M.H."/>
            <person name="Devos D.P."/>
            <person name="Kaster A.-K."/>
            <person name="Ovreas L."/>
            <person name="Rohde M."/>
            <person name="Galperin M.Y."/>
            <person name="Jogler C."/>
        </authorList>
    </citation>
    <scope>NUCLEOTIDE SEQUENCE [LARGE SCALE GENOMIC DNA]</scope>
    <source>
        <strain evidence="6 7">Pla52n</strain>
    </source>
</reference>
<name>A0A5C6ANT8_9BACT</name>
<keyword evidence="3 4" id="KW-0663">Pyridoxal phosphate</keyword>
<evidence type="ECO:0000256" key="3">
    <source>
        <dbReference type="ARBA" id="ARBA00022898"/>
    </source>
</evidence>
<dbReference type="InterPro" id="IPR001597">
    <property type="entry name" value="ArAA_b-elim_lyase/Thr_aldolase"/>
</dbReference>
<dbReference type="SUPFAM" id="SSF53383">
    <property type="entry name" value="PLP-dependent transferases"/>
    <property type="match status" value="1"/>
</dbReference>
<dbReference type="PANTHER" id="PTHR48097:SF5">
    <property type="entry name" value="LOW SPECIFICITY L-THREONINE ALDOLASE"/>
    <property type="match status" value="1"/>
</dbReference>
<evidence type="ECO:0000256" key="1">
    <source>
        <dbReference type="ARBA" id="ARBA00001933"/>
    </source>
</evidence>
<dbReference type="PANTHER" id="PTHR48097">
    <property type="entry name" value="L-THREONINE ALDOLASE-RELATED"/>
    <property type="match status" value="1"/>
</dbReference>
<dbReference type="InterPro" id="IPR015421">
    <property type="entry name" value="PyrdxlP-dep_Trfase_major"/>
</dbReference>
<dbReference type="InterPro" id="IPR026273">
    <property type="entry name" value="Low_specificity_L-TA_bact"/>
</dbReference>
<evidence type="ECO:0000256" key="4">
    <source>
        <dbReference type="PIRNR" id="PIRNR038940"/>
    </source>
</evidence>
<evidence type="ECO:0000313" key="6">
    <source>
        <dbReference type="EMBL" id="TWU01167.1"/>
    </source>
</evidence>
<evidence type="ECO:0000259" key="5">
    <source>
        <dbReference type="Pfam" id="PF01212"/>
    </source>
</evidence>
<comment type="catalytic activity">
    <reaction evidence="4">
        <text>L-threonine = acetaldehyde + glycine</text>
        <dbReference type="Rhea" id="RHEA:19625"/>
        <dbReference type="ChEBI" id="CHEBI:15343"/>
        <dbReference type="ChEBI" id="CHEBI:57305"/>
        <dbReference type="ChEBI" id="CHEBI:57926"/>
        <dbReference type="EC" id="4.1.2.48"/>
    </reaction>
</comment>
<dbReference type="AlphaFoldDB" id="A0A5C6ANT8"/>
<dbReference type="Pfam" id="PF01212">
    <property type="entry name" value="Beta_elim_lyase"/>
    <property type="match status" value="1"/>
</dbReference>
<comment type="cofactor">
    <cofactor evidence="1 4">
        <name>pyridoxal 5'-phosphate</name>
        <dbReference type="ChEBI" id="CHEBI:597326"/>
    </cofactor>
</comment>
<dbReference type="GO" id="GO:0006567">
    <property type="term" value="P:L-threonine catabolic process"/>
    <property type="evidence" value="ECO:0007669"/>
    <property type="project" value="UniProtKB-UniRule"/>
</dbReference>
<protein>
    <recommendedName>
        <fullName evidence="4">L-threonine aldolase</fullName>
        <ecNumber evidence="4">4.1.2.48</ecNumber>
    </recommendedName>
</protein>
<dbReference type="RefSeq" id="WP_146521639.1">
    <property type="nucleotide sequence ID" value="NZ_CP151726.1"/>
</dbReference>